<proteinExistence type="predicted"/>
<gene>
    <name evidence="2" type="ORF">ATPR_0274</name>
</gene>
<evidence type="ECO:0000313" key="2">
    <source>
        <dbReference type="EMBL" id="GAA07270.1"/>
    </source>
</evidence>
<feature type="compositionally biased region" description="Acidic residues" evidence="1">
    <location>
        <begin position="1"/>
        <end position="11"/>
    </location>
</feature>
<protein>
    <submittedName>
        <fullName evidence="2">Uncharacterized protein</fullName>
    </submittedName>
</protein>
<dbReference type="EMBL" id="BABS01000004">
    <property type="protein sequence ID" value="GAA07270.1"/>
    <property type="molecule type" value="Genomic_DNA"/>
</dbReference>
<dbReference type="AlphaFoldDB" id="F7VA75"/>
<dbReference type="Proteomes" id="UP000004319">
    <property type="component" value="Unassembled WGS sequence"/>
</dbReference>
<reference evidence="2 3" key="1">
    <citation type="journal article" date="2011" name="Biochem. Biophys. Res. Commun.">
        <title>Increased number of Arginine-based salt bridges contributes to the thermotolerance of thermotolerant acetic acid bacteria, Acetobacter tropicalis SKU1100.</title>
        <authorList>
            <person name="Matsutani M."/>
            <person name="Hirakawa H."/>
            <person name="Nishikura M."/>
            <person name="Soemphol W."/>
            <person name="Ali I.A.I."/>
            <person name="Yakushi T."/>
            <person name="Matsushita K."/>
        </authorList>
    </citation>
    <scope>NUCLEOTIDE SEQUENCE [LARGE SCALE GENOMIC DNA]</scope>
    <source>
        <strain evidence="2 3">NBRC 101654</strain>
    </source>
</reference>
<organism evidence="2 3">
    <name type="scientific">Acetobacter tropicalis NBRC 101654</name>
    <dbReference type="NCBI Taxonomy" id="749388"/>
    <lineage>
        <taxon>Bacteria</taxon>
        <taxon>Pseudomonadati</taxon>
        <taxon>Pseudomonadota</taxon>
        <taxon>Alphaproteobacteria</taxon>
        <taxon>Acetobacterales</taxon>
        <taxon>Acetobacteraceae</taxon>
        <taxon>Acetobacter</taxon>
    </lineage>
</organism>
<name>F7VA75_9PROT</name>
<sequence>MFADNVSEEENGPLLPTAKNMDFRAQGTPYGAKSLSGVRQHTMG</sequence>
<evidence type="ECO:0000313" key="3">
    <source>
        <dbReference type="Proteomes" id="UP000004319"/>
    </source>
</evidence>
<comment type="caution">
    <text evidence="2">The sequence shown here is derived from an EMBL/GenBank/DDBJ whole genome shotgun (WGS) entry which is preliminary data.</text>
</comment>
<feature type="region of interest" description="Disordered" evidence="1">
    <location>
        <begin position="1"/>
        <end position="44"/>
    </location>
</feature>
<accession>F7VA75</accession>
<evidence type="ECO:0000256" key="1">
    <source>
        <dbReference type="SAM" id="MobiDB-lite"/>
    </source>
</evidence>